<feature type="transmembrane region" description="Helical" evidence="7">
    <location>
        <begin position="52"/>
        <end position="72"/>
    </location>
</feature>
<keyword evidence="2" id="KW-1003">Cell membrane</keyword>
<feature type="transmembrane region" description="Helical" evidence="7">
    <location>
        <begin position="79"/>
        <end position="100"/>
    </location>
</feature>
<evidence type="ECO:0000256" key="5">
    <source>
        <dbReference type="ARBA" id="ARBA00023136"/>
    </source>
</evidence>
<feature type="transmembrane region" description="Helical" evidence="7">
    <location>
        <begin position="287"/>
        <end position="305"/>
    </location>
</feature>
<dbReference type="KEGG" id="pry:Prubr_23450"/>
<keyword evidence="4 7" id="KW-1133">Transmembrane helix</keyword>
<dbReference type="EMBL" id="AP023359">
    <property type="protein sequence ID" value="BCJ65324.1"/>
    <property type="molecule type" value="Genomic_DNA"/>
</dbReference>
<feature type="transmembrane region" description="Helical" evidence="7">
    <location>
        <begin position="106"/>
        <end position="128"/>
    </location>
</feature>
<keyword evidence="10" id="KW-1185">Reference proteome</keyword>
<name>A0A810MXV8_9ACTN</name>
<evidence type="ECO:0000256" key="2">
    <source>
        <dbReference type="ARBA" id="ARBA00022475"/>
    </source>
</evidence>
<dbReference type="PRINTS" id="PR01988">
    <property type="entry name" value="EXPORTERBACE"/>
</dbReference>
<dbReference type="CDD" id="cd06173">
    <property type="entry name" value="MFS_MefA_like"/>
    <property type="match status" value="1"/>
</dbReference>
<evidence type="ECO:0000313" key="10">
    <source>
        <dbReference type="Proteomes" id="UP000680866"/>
    </source>
</evidence>
<dbReference type="GO" id="GO:0005886">
    <property type="term" value="C:plasma membrane"/>
    <property type="evidence" value="ECO:0007669"/>
    <property type="project" value="UniProtKB-SubCell"/>
</dbReference>
<evidence type="ECO:0000256" key="6">
    <source>
        <dbReference type="SAM" id="MobiDB-lite"/>
    </source>
</evidence>
<evidence type="ECO:0000313" key="9">
    <source>
        <dbReference type="EMBL" id="BCJ65324.1"/>
    </source>
</evidence>
<evidence type="ECO:0000256" key="7">
    <source>
        <dbReference type="SAM" id="Phobius"/>
    </source>
</evidence>
<dbReference type="RefSeq" id="WP_212824715.1">
    <property type="nucleotide sequence ID" value="NZ_AP023359.1"/>
</dbReference>
<dbReference type="InterPro" id="IPR011701">
    <property type="entry name" value="MFS"/>
</dbReference>
<reference evidence="9" key="1">
    <citation type="submission" date="2020-08" db="EMBL/GenBank/DDBJ databases">
        <title>Whole genome shotgun sequence of Polymorphospora rubra NBRC 101157.</title>
        <authorList>
            <person name="Komaki H."/>
            <person name="Tamura T."/>
        </authorList>
    </citation>
    <scope>NUCLEOTIDE SEQUENCE</scope>
    <source>
        <strain evidence="9">NBRC 101157</strain>
    </source>
</reference>
<accession>A0A810MXV8</accession>
<keyword evidence="3 7" id="KW-0812">Transmembrane</keyword>
<feature type="transmembrane region" description="Helical" evidence="7">
    <location>
        <begin position="311"/>
        <end position="332"/>
    </location>
</feature>
<evidence type="ECO:0000256" key="1">
    <source>
        <dbReference type="ARBA" id="ARBA00004651"/>
    </source>
</evidence>
<dbReference type="GO" id="GO:0022857">
    <property type="term" value="F:transmembrane transporter activity"/>
    <property type="evidence" value="ECO:0007669"/>
    <property type="project" value="InterPro"/>
</dbReference>
<dbReference type="Proteomes" id="UP000680866">
    <property type="component" value="Chromosome"/>
</dbReference>
<sequence>MDWSRTFAPLRNRAFRYLVAGRTVSVLGNAVAPIALAFAVLDLTGSARDLGLVVGVRSLANVLFLLIGGVIADRLPRHLVMVGASLLAAGTQAAVAATVLTGTATIPLLLGLSALNGITAALAQPATAAVIGQIVPEESRQQANAINRLGFTTAAIFGASLGGLLVAAVGPGWGLAVDAAAFAAAAGLFAMVRVPRVGSADRSRSAPTLFRELREGWVEFSSRTWLWAVVLGFCLLNAAYVGGVNVLGPVIADESIGRAGWGLVLAVKTAGMVVGALVALRLRIRRFLLFGVACMAGPALLLGGLALAPYLVVLTVAAFLTGLAMEQFGIAWETTMQEHVPADKLARVYSYDMLGSFLAIPIGQVAAGPLAEALGTRGTLLGASALVLAAVLGMLASRDVRRLEHRLDPPPTPVAGVPVAAATAAGTDQAEALSKP</sequence>
<feature type="transmembrane region" description="Helical" evidence="7">
    <location>
        <begin position="259"/>
        <end position="280"/>
    </location>
</feature>
<feature type="transmembrane region" description="Helical" evidence="7">
    <location>
        <begin position="175"/>
        <end position="194"/>
    </location>
</feature>
<dbReference type="InterPro" id="IPR022324">
    <property type="entry name" value="Bacilysin_exporter_BacE_put"/>
</dbReference>
<feature type="transmembrane region" description="Helical" evidence="7">
    <location>
        <begin position="224"/>
        <end position="247"/>
    </location>
</feature>
<proteinExistence type="predicted"/>
<evidence type="ECO:0000256" key="3">
    <source>
        <dbReference type="ARBA" id="ARBA00022692"/>
    </source>
</evidence>
<feature type="domain" description="Major facilitator superfamily (MFS) profile" evidence="8">
    <location>
        <begin position="9"/>
        <end position="401"/>
    </location>
</feature>
<dbReference type="PROSITE" id="PS50850">
    <property type="entry name" value="MFS"/>
    <property type="match status" value="1"/>
</dbReference>
<dbReference type="InterPro" id="IPR036259">
    <property type="entry name" value="MFS_trans_sf"/>
</dbReference>
<dbReference type="Pfam" id="PF07690">
    <property type="entry name" value="MFS_1"/>
    <property type="match status" value="1"/>
</dbReference>
<dbReference type="AlphaFoldDB" id="A0A810MXV8"/>
<feature type="transmembrane region" description="Helical" evidence="7">
    <location>
        <begin position="149"/>
        <end position="169"/>
    </location>
</feature>
<feature type="transmembrane region" description="Helical" evidence="7">
    <location>
        <begin position="20"/>
        <end position="40"/>
    </location>
</feature>
<feature type="region of interest" description="Disordered" evidence="6">
    <location>
        <begin position="407"/>
        <end position="436"/>
    </location>
</feature>
<dbReference type="Gene3D" id="1.20.1250.20">
    <property type="entry name" value="MFS general substrate transporter like domains"/>
    <property type="match status" value="1"/>
</dbReference>
<organism evidence="9 10">
    <name type="scientific">Polymorphospora rubra</name>
    <dbReference type="NCBI Taxonomy" id="338584"/>
    <lineage>
        <taxon>Bacteria</taxon>
        <taxon>Bacillati</taxon>
        <taxon>Actinomycetota</taxon>
        <taxon>Actinomycetes</taxon>
        <taxon>Micromonosporales</taxon>
        <taxon>Micromonosporaceae</taxon>
        <taxon>Polymorphospora</taxon>
    </lineage>
</organism>
<dbReference type="SUPFAM" id="SSF103473">
    <property type="entry name" value="MFS general substrate transporter"/>
    <property type="match status" value="1"/>
</dbReference>
<dbReference type="PANTHER" id="PTHR23513:SF11">
    <property type="entry name" value="STAPHYLOFERRIN A TRANSPORTER"/>
    <property type="match status" value="1"/>
</dbReference>
<feature type="transmembrane region" description="Helical" evidence="7">
    <location>
        <begin position="353"/>
        <end position="371"/>
    </location>
</feature>
<dbReference type="PANTHER" id="PTHR23513">
    <property type="entry name" value="INTEGRAL MEMBRANE EFFLUX PROTEIN-RELATED"/>
    <property type="match status" value="1"/>
</dbReference>
<feature type="compositionally biased region" description="Low complexity" evidence="6">
    <location>
        <begin position="414"/>
        <end position="427"/>
    </location>
</feature>
<comment type="subcellular location">
    <subcellularLocation>
        <location evidence="1">Cell membrane</location>
        <topology evidence="1">Multi-pass membrane protein</topology>
    </subcellularLocation>
</comment>
<gene>
    <name evidence="9" type="ORF">Prubr_23450</name>
</gene>
<evidence type="ECO:0000256" key="4">
    <source>
        <dbReference type="ARBA" id="ARBA00022989"/>
    </source>
</evidence>
<evidence type="ECO:0000259" key="8">
    <source>
        <dbReference type="PROSITE" id="PS50850"/>
    </source>
</evidence>
<dbReference type="InterPro" id="IPR020846">
    <property type="entry name" value="MFS_dom"/>
</dbReference>
<keyword evidence="5 7" id="KW-0472">Membrane</keyword>
<protein>
    <submittedName>
        <fullName evidence="9">MFS transporter</fullName>
    </submittedName>
</protein>
<feature type="transmembrane region" description="Helical" evidence="7">
    <location>
        <begin position="377"/>
        <end position="396"/>
    </location>
</feature>